<protein>
    <submittedName>
        <fullName evidence="2">Uncharacterized protein</fullName>
    </submittedName>
</protein>
<dbReference type="HOGENOM" id="CLU_1596127_0_0_1"/>
<dbReference type="EMBL" id="JH816722">
    <property type="protein sequence ID" value="EKC38677.1"/>
    <property type="molecule type" value="Genomic_DNA"/>
</dbReference>
<feature type="region of interest" description="Disordered" evidence="1">
    <location>
        <begin position="1"/>
        <end position="28"/>
    </location>
</feature>
<evidence type="ECO:0000256" key="1">
    <source>
        <dbReference type="SAM" id="MobiDB-lite"/>
    </source>
</evidence>
<sequence>MDDLYYSSERSRSPCKQRREVNEDDQEEHTSRLVLQLLSQIKGQGRKRKASDCCSCECDTDCDRDSFKRQRNEFFPNQFRPENDLNWRRFTDQQDVVTDNCTCALMEKEFLKMAEHAYKNIRRQDGSAESFVRFQKELSETNSIINESLSVLKNMKNICEHRHVNKF</sequence>
<dbReference type="InParanoid" id="K1QP55"/>
<proteinExistence type="predicted"/>
<organism evidence="2">
    <name type="scientific">Magallana gigas</name>
    <name type="common">Pacific oyster</name>
    <name type="synonym">Crassostrea gigas</name>
    <dbReference type="NCBI Taxonomy" id="29159"/>
    <lineage>
        <taxon>Eukaryota</taxon>
        <taxon>Metazoa</taxon>
        <taxon>Spiralia</taxon>
        <taxon>Lophotrochozoa</taxon>
        <taxon>Mollusca</taxon>
        <taxon>Bivalvia</taxon>
        <taxon>Autobranchia</taxon>
        <taxon>Pteriomorphia</taxon>
        <taxon>Ostreida</taxon>
        <taxon>Ostreoidea</taxon>
        <taxon>Ostreidae</taxon>
        <taxon>Magallana</taxon>
    </lineage>
</organism>
<dbReference type="AlphaFoldDB" id="K1QP55"/>
<accession>K1QP55</accession>
<reference evidence="2" key="1">
    <citation type="journal article" date="2012" name="Nature">
        <title>The oyster genome reveals stress adaptation and complexity of shell formation.</title>
        <authorList>
            <person name="Zhang G."/>
            <person name="Fang X."/>
            <person name="Guo X."/>
            <person name="Li L."/>
            <person name="Luo R."/>
            <person name="Xu F."/>
            <person name="Yang P."/>
            <person name="Zhang L."/>
            <person name="Wang X."/>
            <person name="Qi H."/>
            <person name="Xiong Z."/>
            <person name="Que H."/>
            <person name="Xie Y."/>
            <person name="Holland P.W."/>
            <person name="Paps J."/>
            <person name="Zhu Y."/>
            <person name="Wu F."/>
            <person name="Chen Y."/>
            <person name="Wang J."/>
            <person name="Peng C."/>
            <person name="Meng J."/>
            <person name="Yang L."/>
            <person name="Liu J."/>
            <person name="Wen B."/>
            <person name="Zhang N."/>
            <person name="Huang Z."/>
            <person name="Zhu Q."/>
            <person name="Feng Y."/>
            <person name="Mount A."/>
            <person name="Hedgecock D."/>
            <person name="Xu Z."/>
            <person name="Liu Y."/>
            <person name="Domazet-Loso T."/>
            <person name="Du Y."/>
            <person name="Sun X."/>
            <person name="Zhang S."/>
            <person name="Liu B."/>
            <person name="Cheng P."/>
            <person name="Jiang X."/>
            <person name="Li J."/>
            <person name="Fan D."/>
            <person name="Wang W."/>
            <person name="Fu W."/>
            <person name="Wang T."/>
            <person name="Wang B."/>
            <person name="Zhang J."/>
            <person name="Peng Z."/>
            <person name="Li Y."/>
            <person name="Li N."/>
            <person name="Wang J."/>
            <person name="Chen M."/>
            <person name="He Y."/>
            <person name="Tan F."/>
            <person name="Song X."/>
            <person name="Zheng Q."/>
            <person name="Huang R."/>
            <person name="Yang H."/>
            <person name="Du X."/>
            <person name="Chen L."/>
            <person name="Yang M."/>
            <person name="Gaffney P.M."/>
            <person name="Wang S."/>
            <person name="Luo L."/>
            <person name="She Z."/>
            <person name="Ming Y."/>
            <person name="Huang W."/>
            <person name="Zhang S."/>
            <person name="Huang B."/>
            <person name="Zhang Y."/>
            <person name="Qu T."/>
            <person name="Ni P."/>
            <person name="Miao G."/>
            <person name="Wang J."/>
            <person name="Wang Q."/>
            <person name="Steinberg C.E."/>
            <person name="Wang H."/>
            <person name="Li N."/>
            <person name="Qian L."/>
            <person name="Zhang G."/>
            <person name="Li Y."/>
            <person name="Yang H."/>
            <person name="Liu X."/>
            <person name="Wang J."/>
            <person name="Yin Y."/>
            <person name="Wang J."/>
        </authorList>
    </citation>
    <scope>NUCLEOTIDE SEQUENCE [LARGE SCALE GENOMIC DNA]</scope>
    <source>
        <strain evidence="2">05x7-T-G4-1.051#20</strain>
    </source>
</reference>
<evidence type="ECO:0000313" key="2">
    <source>
        <dbReference type="EMBL" id="EKC38677.1"/>
    </source>
</evidence>
<name>K1QP55_MAGGI</name>
<gene>
    <name evidence="2" type="ORF">CGI_10009749</name>
</gene>
<feature type="compositionally biased region" description="Basic and acidic residues" evidence="1">
    <location>
        <begin position="9"/>
        <end position="21"/>
    </location>
</feature>